<proteinExistence type="predicted"/>
<organism evidence="2 3">
    <name type="scientific">Alosa alosa</name>
    <name type="common">allis shad</name>
    <dbReference type="NCBI Taxonomy" id="278164"/>
    <lineage>
        <taxon>Eukaryota</taxon>
        <taxon>Metazoa</taxon>
        <taxon>Chordata</taxon>
        <taxon>Craniata</taxon>
        <taxon>Vertebrata</taxon>
        <taxon>Euteleostomi</taxon>
        <taxon>Actinopterygii</taxon>
        <taxon>Neopterygii</taxon>
        <taxon>Teleostei</taxon>
        <taxon>Clupei</taxon>
        <taxon>Clupeiformes</taxon>
        <taxon>Clupeoidei</taxon>
        <taxon>Clupeidae</taxon>
        <taxon>Alosa</taxon>
    </lineage>
</organism>
<evidence type="ECO:0000313" key="2">
    <source>
        <dbReference type="EMBL" id="KAG5273803.1"/>
    </source>
</evidence>
<protein>
    <recommendedName>
        <fullName evidence="1">DUF4097 domain-containing protein</fullName>
    </recommendedName>
</protein>
<evidence type="ECO:0000313" key="3">
    <source>
        <dbReference type="Proteomes" id="UP000823561"/>
    </source>
</evidence>
<gene>
    <name evidence="2" type="ORF">AALO_G00155710</name>
</gene>
<dbReference type="AlphaFoldDB" id="A0AAV6GF45"/>
<dbReference type="Proteomes" id="UP000823561">
    <property type="component" value="Chromosome 11"/>
</dbReference>
<dbReference type="InterPro" id="IPR025164">
    <property type="entry name" value="Toastrack_DUF4097"/>
</dbReference>
<dbReference type="Pfam" id="PF13349">
    <property type="entry name" value="DUF4097"/>
    <property type="match status" value="1"/>
</dbReference>
<name>A0AAV6GF45_9TELE</name>
<dbReference type="PANTHER" id="PTHR34094:SF1">
    <property type="entry name" value="PROTEIN FAM185A"/>
    <property type="match status" value="1"/>
</dbReference>
<feature type="domain" description="DUF4097" evidence="1">
    <location>
        <begin position="203"/>
        <end position="340"/>
    </location>
</feature>
<evidence type="ECO:0000259" key="1">
    <source>
        <dbReference type="Pfam" id="PF13349"/>
    </source>
</evidence>
<dbReference type="PANTHER" id="PTHR34094">
    <property type="match status" value="1"/>
</dbReference>
<dbReference type="EMBL" id="JADWDJ010000011">
    <property type="protein sequence ID" value="KAG5273803.1"/>
    <property type="molecule type" value="Genomic_DNA"/>
</dbReference>
<sequence length="379" mass="40763">MHSVALSTRICLGALRFINKGYFRFGCALPSTVVRSLSTAPLLKDINQPLKQWSLEVSPFSKVNVKIRCDLSVCPLDPHAFPEADRAFISVHGTNADHEFKLDDLHVHYSDQSQELLIHGDKVTSNVTVELTAPIKCDLFITTSGGGNVNIQKMESDVCKVQTETGNCTLTSIRSHKVDVLSAGGNIIGFGTIHGNVDVCAKEGSEVNIKKIQGSFMNVSTEQGQLKVKAIYAESSKVSSSSGEIQLGHIHGDASVQSGAGNVNVDNSNGALRILTTSGNIDTYVGERGSADLMTQQGSVSVRVPASMKAEVQLSGASVKISSDIMLHEGQHESRDSNTTVTGTLNGPSAREQWIKVEAKKGSISLRPQSWFESLRLEK</sequence>
<accession>A0AAV6GF45</accession>
<reference evidence="2" key="1">
    <citation type="submission" date="2020-10" db="EMBL/GenBank/DDBJ databases">
        <title>Chromosome-scale genome assembly of the Allis shad, Alosa alosa.</title>
        <authorList>
            <person name="Margot Z."/>
            <person name="Christophe K."/>
            <person name="Cabau C."/>
            <person name="Louis A."/>
            <person name="Berthelot C."/>
            <person name="Parey E."/>
            <person name="Roest Crollius H."/>
            <person name="Montfort J."/>
            <person name="Robinson-Rechavi M."/>
            <person name="Bucao C."/>
            <person name="Bouchez O."/>
            <person name="Gislard M."/>
            <person name="Lluch J."/>
            <person name="Milhes M."/>
            <person name="Lampietro C."/>
            <person name="Lopez Roques C."/>
            <person name="Donnadieu C."/>
            <person name="Braasch I."/>
            <person name="Desvignes T."/>
            <person name="Postlethwait J."/>
            <person name="Bobe J."/>
            <person name="Guiguen Y."/>
        </authorList>
    </citation>
    <scope>NUCLEOTIDE SEQUENCE</scope>
    <source>
        <strain evidence="2">M-15738</strain>
        <tissue evidence="2">Blood</tissue>
    </source>
</reference>
<comment type="caution">
    <text evidence="2">The sequence shown here is derived from an EMBL/GenBank/DDBJ whole genome shotgun (WGS) entry which is preliminary data.</text>
</comment>
<keyword evidence="3" id="KW-1185">Reference proteome</keyword>